<sequence>MRNPYLTLGVARNASRREIVAAYRRLAMKWHPDRNPGNEREAARQFRKIRSAYDALSRAQRDGAHDEPRGETHDGARGGMHDDPHDEARARPPHTPAPDVADPDAYVHRASPAAPFASPASSAIRPTNVPGVDLRRVLCVPLEVALGGGEVAASFRVTEPCEVCKGAGTQVIEQRCDTCGNSGELDDDTCHACDGNGTTGHVCACTACRSAGKRDYSRRVVVAVPPAAWDGQTLVVKGEGALGWSGGPRGDAVFSVRIVCPPEWMRLGPNLMGDLPVDYATAALGGACDVEVLGRRIAVEIPRNCPPGKWLSLEGEALGGPSGQRGCLYLRVTFSLPQYG</sequence>
<dbReference type="Gene3D" id="2.60.260.20">
    <property type="entry name" value="Urease metallochaperone UreE, N-terminal domain"/>
    <property type="match status" value="2"/>
</dbReference>
<dbReference type="PANTHER" id="PTHR43096:SF52">
    <property type="entry name" value="DNAJ HOMOLOG 1, MITOCHONDRIAL-RELATED"/>
    <property type="match status" value="1"/>
</dbReference>
<dbReference type="STRING" id="416943.SAMN05445871_2512"/>
<evidence type="ECO:0000256" key="1">
    <source>
        <dbReference type="ARBA" id="ARBA00023186"/>
    </source>
</evidence>
<dbReference type="Proteomes" id="UP000199120">
    <property type="component" value="Unassembled WGS sequence"/>
</dbReference>
<keyword evidence="1" id="KW-0143">Chaperone</keyword>
<evidence type="ECO:0000256" key="2">
    <source>
        <dbReference type="SAM" id="MobiDB-lite"/>
    </source>
</evidence>
<proteinExistence type="predicted"/>
<gene>
    <name evidence="4" type="ORF">SAMN05192542_11865</name>
</gene>
<dbReference type="SMART" id="SM00271">
    <property type="entry name" value="DnaJ"/>
    <property type="match status" value="1"/>
</dbReference>
<dbReference type="EMBL" id="FOAJ01000018">
    <property type="protein sequence ID" value="SEL93823.1"/>
    <property type="molecule type" value="Genomic_DNA"/>
</dbReference>
<feature type="domain" description="J" evidence="3">
    <location>
        <begin position="3"/>
        <end position="69"/>
    </location>
</feature>
<dbReference type="InterPro" id="IPR001623">
    <property type="entry name" value="DnaJ_domain"/>
</dbReference>
<dbReference type="RefSeq" id="WP_090545284.1">
    <property type="nucleotide sequence ID" value="NZ_FNSR01000001.1"/>
</dbReference>
<dbReference type="InterPro" id="IPR002939">
    <property type="entry name" value="DnaJ_C"/>
</dbReference>
<dbReference type="InterPro" id="IPR008971">
    <property type="entry name" value="HSP40/DnaJ_pept-bd"/>
</dbReference>
<dbReference type="Pfam" id="PF00226">
    <property type="entry name" value="DnaJ"/>
    <property type="match status" value="1"/>
</dbReference>
<dbReference type="OrthoDB" id="8994574at2"/>
<dbReference type="PRINTS" id="PR00625">
    <property type="entry name" value="JDOMAIN"/>
</dbReference>
<dbReference type="GO" id="GO:0051082">
    <property type="term" value="F:unfolded protein binding"/>
    <property type="evidence" value="ECO:0007669"/>
    <property type="project" value="InterPro"/>
</dbReference>
<dbReference type="CDD" id="cd06257">
    <property type="entry name" value="DnaJ"/>
    <property type="match status" value="1"/>
</dbReference>
<name>A0A1H7U9Y9_9BURK</name>
<evidence type="ECO:0000313" key="4">
    <source>
        <dbReference type="EMBL" id="SEL93823.1"/>
    </source>
</evidence>
<keyword evidence="5" id="KW-1185">Reference proteome</keyword>
<dbReference type="GO" id="GO:0042026">
    <property type="term" value="P:protein refolding"/>
    <property type="evidence" value="ECO:0007669"/>
    <property type="project" value="TreeGrafter"/>
</dbReference>
<dbReference type="Gene3D" id="1.10.287.110">
    <property type="entry name" value="DnaJ domain"/>
    <property type="match status" value="1"/>
</dbReference>
<dbReference type="GO" id="GO:0005737">
    <property type="term" value="C:cytoplasm"/>
    <property type="evidence" value="ECO:0007669"/>
    <property type="project" value="TreeGrafter"/>
</dbReference>
<protein>
    <submittedName>
        <fullName evidence="4">Molecular chaperone DnaJ</fullName>
    </submittedName>
</protein>
<dbReference type="PANTHER" id="PTHR43096">
    <property type="entry name" value="DNAJ HOMOLOG 1, MITOCHONDRIAL-RELATED"/>
    <property type="match status" value="1"/>
</dbReference>
<feature type="compositionally biased region" description="Basic and acidic residues" evidence="2">
    <location>
        <begin position="59"/>
        <end position="90"/>
    </location>
</feature>
<evidence type="ECO:0000259" key="3">
    <source>
        <dbReference type="PROSITE" id="PS50076"/>
    </source>
</evidence>
<evidence type="ECO:0000313" key="5">
    <source>
        <dbReference type="Proteomes" id="UP000199120"/>
    </source>
</evidence>
<accession>A0A1H7U9Y9</accession>
<dbReference type="Gene3D" id="2.10.230.10">
    <property type="entry name" value="Heat shock protein DnaJ, cysteine-rich domain"/>
    <property type="match status" value="1"/>
</dbReference>
<dbReference type="PROSITE" id="PS50076">
    <property type="entry name" value="DNAJ_2"/>
    <property type="match status" value="1"/>
</dbReference>
<reference evidence="5" key="1">
    <citation type="submission" date="2016-10" db="EMBL/GenBank/DDBJ databases">
        <authorList>
            <person name="Varghese N."/>
            <person name="Submissions S."/>
        </authorList>
    </citation>
    <scope>NUCLEOTIDE SEQUENCE [LARGE SCALE GENOMIC DNA]</scope>
    <source>
        <strain evidence="5">LMG 26416</strain>
    </source>
</reference>
<dbReference type="AlphaFoldDB" id="A0A1H7U9Y9"/>
<dbReference type="SUPFAM" id="SSF49493">
    <property type="entry name" value="HSP40/DnaJ peptide-binding domain"/>
    <property type="match status" value="2"/>
</dbReference>
<dbReference type="SUPFAM" id="SSF46565">
    <property type="entry name" value="Chaperone J-domain"/>
    <property type="match status" value="1"/>
</dbReference>
<organism evidence="4 5">
    <name type="scientific">Paraburkholderia caballeronis</name>
    <dbReference type="NCBI Taxonomy" id="416943"/>
    <lineage>
        <taxon>Bacteria</taxon>
        <taxon>Pseudomonadati</taxon>
        <taxon>Pseudomonadota</taxon>
        <taxon>Betaproteobacteria</taxon>
        <taxon>Burkholderiales</taxon>
        <taxon>Burkholderiaceae</taxon>
        <taxon>Paraburkholderia</taxon>
    </lineage>
</organism>
<feature type="region of interest" description="Disordered" evidence="2">
    <location>
        <begin position="56"/>
        <end position="104"/>
    </location>
</feature>
<dbReference type="Pfam" id="PF01556">
    <property type="entry name" value="DnaJ_C"/>
    <property type="match status" value="1"/>
</dbReference>
<dbReference type="InterPro" id="IPR036869">
    <property type="entry name" value="J_dom_sf"/>
</dbReference>